<dbReference type="InterPro" id="IPR038545">
    <property type="entry name" value="Znf_DBF_sf"/>
</dbReference>
<dbReference type="PANTHER" id="PTHR15375">
    <property type="entry name" value="ACTIVATOR OF S-PHASE KINASE-RELATED"/>
    <property type="match status" value="1"/>
</dbReference>
<dbReference type="GO" id="GO:0008270">
    <property type="term" value="F:zinc ion binding"/>
    <property type="evidence" value="ECO:0007669"/>
    <property type="project" value="UniProtKB-KW"/>
</dbReference>
<evidence type="ECO:0000313" key="8">
    <source>
        <dbReference type="Proteomes" id="UP000092666"/>
    </source>
</evidence>
<dbReference type="Proteomes" id="UP000092666">
    <property type="component" value="Unassembled WGS sequence"/>
</dbReference>
<dbReference type="GO" id="GO:0010571">
    <property type="term" value="P:positive regulation of nuclear cell cycle DNA replication"/>
    <property type="evidence" value="ECO:0007669"/>
    <property type="project" value="TreeGrafter"/>
</dbReference>
<dbReference type="CDD" id="cd00027">
    <property type="entry name" value="BRCT"/>
    <property type="match status" value="1"/>
</dbReference>
<keyword evidence="7" id="KW-0418">Kinase</keyword>
<dbReference type="SMART" id="SM00586">
    <property type="entry name" value="ZnF_DBF"/>
    <property type="match status" value="1"/>
</dbReference>
<dbReference type="STRING" id="1296120.A0A1B9GVN4"/>
<protein>
    <submittedName>
        <fullName evidence="7">Regulatory subunit for Cdc7 protein kinase</fullName>
    </submittedName>
</protein>
<dbReference type="GO" id="GO:1901987">
    <property type="term" value="P:regulation of cell cycle phase transition"/>
    <property type="evidence" value="ECO:0007669"/>
    <property type="project" value="TreeGrafter"/>
</dbReference>
<dbReference type="GO" id="GO:0043539">
    <property type="term" value="F:protein serine/threonine kinase activator activity"/>
    <property type="evidence" value="ECO:0007669"/>
    <property type="project" value="TreeGrafter"/>
</dbReference>
<dbReference type="GO" id="GO:0031431">
    <property type="term" value="C:Dbf4-dependent protein kinase complex"/>
    <property type="evidence" value="ECO:0007669"/>
    <property type="project" value="TreeGrafter"/>
</dbReference>
<evidence type="ECO:0000256" key="5">
    <source>
        <dbReference type="SAM" id="MobiDB-lite"/>
    </source>
</evidence>
<dbReference type="GO" id="GO:0003676">
    <property type="term" value="F:nucleic acid binding"/>
    <property type="evidence" value="ECO:0007669"/>
    <property type="project" value="InterPro"/>
</dbReference>
<keyword evidence="1" id="KW-0479">Metal-binding</keyword>
<evidence type="ECO:0000256" key="2">
    <source>
        <dbReference type="ARBA" id="ARBA00022771"/>
    </source>
</evidence>
<dbReference type="EMBL" id="KI669500">
    <property type="protein sequence ID" value="OCF35100.1"/>
    <property type="molecule type" value="Genomic_DNA"/>
</dbReference>
<dbReference type="AlphaFoldDB" id="A0A1B9GVN4"/>
<dbReference type="InterPro" id="IPR013939">
    <property type="entry name" value="Regulatory_Dfp1/Him1"/>
</dbReference>
<evidence type="ECO:0000259" key="6">
    <source>
        <dbReference type="PROSITE" id="PS51265"/>
    </source>
</evidence>
<keyword evidence="7" id="KW-0808">Transferase</keyword>
<accession>A0A1B9GVN4</accession>
<dbReference type="FunFam" id="6.10.250.3410:FF:000001">
    <property type="entry name" value="Protein DBF4 homolog A"/>
    <property type="match status" value="1"/>
</dbReference>
<feature type="region of interest" description="Disordered" evidence="5">
    <location>
        <begin position="234"/>
        <end position="265"/>
    </location>
</feature>
<dbReference type="InterPro" id="IPR006572">
    <property type="entry name" value="Znf_DBF"/>
</dbReference>
<feature type="region of interest" description="Disordered" evidence="5">
    <location>
        <begin position="655"/>
        <end position="724"/>
    </location>
</feature>
<feature type="compositionally biased region" description="Low complexity" evidence="5">
    <location>
        <begin position="697"/>
        <end position="709"/>
    </location>
</feature>
<evidence type="ECO:0000256" key="3">
    <source>
        <dbReference type="ARBA" id="ARBA00022833"/>
    </source>
</evidence>
<keyword evidence="3" id="KW-0862">Zinc</keyword>
<dbReference type="PROSITE" id="PS51265">
    <property type="entry name" value="ZF_DBF4"/>
    <property type="match status" value="1"/>
</dbReference>
<dbReference type="InterPro" id="IPR055116">
    <property type="entry name" value="DBF4_BRCT"/>
</dbReference>
<dbReference type="FunFam" id="3.40.50.10190:FF:000094">
    <property type="entry name" value="Regulatory subunit for Cdc7p protein kinase"/>
    <property type="match status" value="1"/>
</dbReference>
<reference evidence="7 8" key="1">
    <citation type="submission" date="2013-07" db="EMBL/GenBank/DDBJ databases">
        <title>The Genome Sequence of Cryptococcus heveanensis BCC8398.</title>
        <authorList>
            <consortium name="The Broad Institute Genome Sequencing Platform"/>
            <person name="Cuomo C."/>
            <person name="Litvintseva A."/>
            <person name="Chen Y."/>
            <person name="Heitman J."/>
            <person name="Sun S."/>
            <person name="Springer D."/>
            <person name="Dromer F."/>
            <person name="Young S.K."/>
            <person name="Zeng Q."/>
            <person name="Gargeya S."/>
            <person name="Fitzgerald M."/>
            <person name="Abouelleil A."/>
            <person name="Alvarado L."/>
            <person name="Berlin A.M."/>
            <person name="Chapman S.B."/>
            <person name="Dewar J."/>
            <person name="Goldberg J."/>
            <person name="Griggs A."/>
            <person name="Gujja S."/>
            <person name="Hansen M."/>
            <person name="Howarth C."/>
            <person name="Imamovic A."/>
            <person name="Larimer J."/>
            <person name="McCowan C."/>
            <person name="Murphy C."/>
            <person name="Pearson M."/>
            <person name="Priest M."/>
            <person name="Roberts A."/>
            <person name="Saif S."/>
            <person name="Shea T."/>
            <person name="Sykes S."/>
            <person name="Wortman J."/>
            <person name="Nusbaum C."/>
            <person name="Birren B."/>
        </authorList>
    </citation>
    <scope>NUCLEOTIDE SEQUENCE [LARGE SCALE GENOMIC DNA]</scope>
    <source>
        <strain evidence="7 8">BCC8398</strain>
    </source>
</reference>
<feature type="domain" description="DBF4-type" evidence="6">
    <location>
        <begin position="582"/>
        <end position="631"/>
    </location>
</feature>
<keyword evidence="8" id="KW-1185">Reference proteome</keyword>
<dbReference type="OrthoDB" id="21380at2759"/>
<name>A0A1B9GVN4_9TREE</name>
<dbReference type="Gene3D" id="3.40.50.10190">
    <property type="entry name" value="BRCT domain"/>
    <property type="match status" value="1"/>
</dbReference>
<feature type="compositionally biased region" description="Acidic residues" evidence="5">
    <location>
        <begin position="710"/>
        <end position="724"/>
    </location>
</feature>
<keyword evidence="2 4" id="KW-0863">Zinc-finger</keyword>
<gene>
    <name evidence="7" type="ORF">I316_03140</name>
</gene>
<feature type="region of interest" description="Disordered" evidence="5">
    <location>
        <begin position="496"/>
        <end position="537"/>
    </location>
</feature>
<organism evidence="7 8">
    <name type="scientific">Kwoniella heveanensis BCC8398</name>
    <dbReference type="NCBI Taxonomy" id="1296120"/>
    <lineage>
        <taxon>Eukaryota</taxon>
        <taxon>Fungi</taxon>
        <taxon>Dikarya</taxon>
        <taxon>Basidiomycota</taxon>
        <taxon>Agaricomycotina</taxon>
        <taxon>Tremellomycetes</taxon>
        <taxon>Tremellales</taxon>
        <taxon>Cryptococcaceae</taxon>
        <taxon>Kwoniella</taxon>
    </lineage>
</organism>
<dbReference type="GO" id="GO:0016301">
    <property type="term" value="F:kinase activity"/>
    <property type="evidence" value="ECO:0007669"/>
    <property type="project" value="UniProtKB-KW"/>
</dbReference>
<dbReference type="Gene3D" id="6.10.250.3410">
    <property type="entry name" value="DBF zinc finger"/>
    <property type="match status" value="1"/>
</dbReference>
<reference evidence="8" key="2">
    <citation type="submission" date="2013-12" db="EMBL/GenBank/DDBJ databases">
        <title>Evolution of pathogenesis and genome organization in the Tremellales.</title>
        <authorList>
            <person name="Cuomo C."/>
            <person name="Litvintseva A."/>
            <person name="Heitman J."/>
            <person name="Chen Y."/>
            <person name="Sun S."/>
            <person name="Springer D."/>
            <person name="Dromer F."/>
            <person name="Young S."/>
            <person name="Zeng Q."/>
            <person name="Chapman S."/>
            <person name="Gujja S."/>
            <person name="Saif S."/>
            <person name="Birren B."/>
        </authorList>
    </citation>
    <scope>NUCLEOTIDE SEQUENCE [LARGE SCALE GENOMIC DNA]</scope>
    <source>
        <strain evidence="8">BCC8398</strain>
    </source>
</reference>
<evidence type="ECO:0000313" key="7">
    <source>
        <dbReference type="EMBL" id="OCF35100.1"/>
    </source>
</evidence>
<dbReference type="PANTHER" id="PTHR15375:SF26">
    <property type="entry name" value="PROTEIN CHIFFON"/>
    <property type="match status" value="1"/>
</dbReference>
<proteinExistence type="predicted"/>
<dbReference type="InterPro" id="IPR036420">
    <property type="entry name" value="BRCT_dom_sf"/>
</dbReference>
<sequence>MNGVDVRYHKSRNAALDIDSSMFGGVAGMHKKEHEMNTPKSLNANANPYNNAGREVLASISANLSNNPSAVRSFSNRTSASYSIPKPSETPDVFAPAVPTTASTLSKVRDTNTAALNDMMRSVPGPSTSASVKRAREVMQSNPNALAAAAKRARVVSGTTEHRDAAADSGARNARAEEEKWRAKWVKVFPTLVFHFEIGAEDGMGKTLRNRIARMGAKVDQFFSTRVTHLIVKGGASPQKPKVMHPSRRGNDPSRPASSNPFLDGTGVTDLVQKAEAMNMKVWTVKKLADILSRIAPVENASKDSLSTLLQDEKLHGTRERDFSAPRPDYYYFKPGNKYLLVEDATGKHRTVMVKEYSHNAKEGPEWPILYDGFLRVSSSMQSTVPVEKIRDRAWSLYVDREPFEGEQPPNCIKRSTSLRAFPSTPRLPEAQPYHEASGNSVVLTSTTASTSTAGTPMFGGFNGVPTLGANKDRAIMQMSKRVQVLKGNARLAASASASASAKHHDSEPESYLQTAGPASRRASIGLAPPPPPAPAKTFMTQDQVVKMLQQAREPIHDPEITVQMRMRNREKVDMGLKGREQDTAAGYCENCRLRYSDLSVHVASKKHRRFAMNHDNFLDLDRLLYALQRPLHPASVTIQFPPCNDRHMKDDPDCEKCNHEMGLDEESGSPRGSDSGRGSGSGSGSEREEETEDESTGSGSEYTRSGSEVEGEDGDSVSGEEDR</sequence>
<evidence type="ECO:0000256" key="4">
    <source>
        <dbReference type="PROSITE-ProRule" id="PRU00600"/>
    </source>
</evidence>
<dbReference type="InterPro" id="IPR051590">
    <property type="entry name" value="Replication_Regulatory_Kinase"/>
</dbReference>
<dbReference type="Pfam" id="PF22437">
    <property type="entry name" value="DBF4_BRCT"/>
    <property type="match status" value="1"/>
</dbReference>
<dbReference type="Pfam" id="PF08630">
    <property type="entry name" value="Dfp1_Him1_M"/>
    <property type="match status" value="1"/>
</dbReference>
<evidence type="ECO:0000256" key="1">
    <source>
        <dbReference type="ARBA" id="ARBA00022723"/>
    </source>
</evidence>
<dbReference type="Pfam" id="PF07535">
    <property type="entry name" value="zf-DBF"/>
    <property type="match status" value="1"/>
</dbReference>